<name>A0A0F7ZIR6_9HYPO</name>
<evidence type="ECO:0000313" key="1">
    <source>
        <dbReference type="EMBL" id="KJZ73936.1"/>
    </source>
</evidence>
<protein>
    <submittedName>
        <fullName evidence="1">Uncharacterized protein</fullName>
    </submittedName>
</protein>
<evidence type="ECO:0000313" key="2">
    <source>
        <dbReference type="Proteomes" id="UP000054481"/>
    </source>
</evidence>
<proteinExistence type="predicted"/>
<gene>
    <name evidence="1" type="ORF">HIM_06604</name>
</gene>
<accession>A0A0F7ZIR6</accession>
<dbReference type="Proteomes" id="UP000054481">
    <property type="component" value="Unassembled WGS sequence"/>
</dbReference>
<organism evidence="1 2">
    <name type="scientific">Hirsutella minnesotensis 3608</name>
    <dbReference type="NCBI Taxonomy" id="1043627"/>
    <lineage>
        <taxon>Eukaryota</taxon>
        <taxon>Fungi</taxon>
        <taxon>Dikarya</taxon>
        <taxon>Ascomycota</taxon>
        <taxon>Pezizomycotina</taxon>
        <taxon>Sordariomycetes</taxon>
        <taxon>Hypocreomycetidae</taxon>
        <taxon>Hypocreales</taxon>
        <taxon>Ophiocordycipitaceae</taxon>
        <taxon>Hirsutella</taxon>
    </lineage>
</organism>
<dbReference type="OrthoDB" id="10448668at2759"/>
<keyword evidence="2" id="KW-1185">Reference proteome</keyword>
<dbReference type="EMBL" id="KQ030530">
    <property type="protein sequence ID" value="KJZ73936.1"/>
    <property type="molecule type" value="Genomic_DNA"/>
</dbReference>
<sequence length="136" mass="14538">MDLMTKPGLTKRDDLYKRAVVADVLNGINDVIKTHKLDMSGALRGGVDALRNASMTVNYNEVVPLGFTVAIDQNTQIQQIPFGNMVGGMVKSLVGSFDWNGFVNRDVFNFASGAVSTLDANAVVAGAINTFVTAIQ</sequence>
<reference evidence="1 2" key="1">
    <citation type="journal article" date="2014" name="Genome Biol. Evol.">
        <title>Comparative genomics and transcriptomics analyses reveal divergent lifestyle features of nematode endoparasitic fungus Hirsutella minnesotensis.</title>
        <authorList>
            <person name="Lai Y."/>
            <person name="Liu K."/>
            <person name="Zhang X."/>
            <person name="Zhang X."/>
            <person name="Li K."/>
            <person name="Wang N."/>
            <person name="Shu C."/>
            <person name="Wu Y."/>
            <person name="Wang C."/>
            <person name="Bushley K.E."/>
            <person name="Xiang M."/>
            <person name="Liu X."/>
        </authorList>
    </citation>
    <scope>NUCLEOTIDE SEQUENCE [LARGE SCALE GENOMIC DNA]</scope>
    <source>
        <strain evidence="1 2">3608</strain>
    </source>
</reference>
<dbReference type="AlphaFoldDB" id="A0A0F7ZIR6"/>